<dbReference type="Proteomes" id="UP000697127">
    <property type="component" value="Unassembled WGS sequence"/>
</dbReference>
<sequence length="608" mass="71479">MSNNSNMYFKLKKWDTLACCLNANNLIFEKPIYPKLVVMEGPWDTRSFESLAQLLEQCDLTGTRKKTNQREYFETTKNEITGPYNLKFWEFVGGKTIVKQIVDNYMKNHNLNIEHDKYPIWRKPIIKKVPTKTFSWKSNDYNNCLECNNIDDLCELAKDCDILICGGKSVHSQYVIMKEWNPQTVYNVSHYNELFHKQKIILPKFKNNQKLKNLVGLEVKPCHVHSSVYNHLNSNEREKKKNNNVLGVKEYKVDDNLDKFINFKFSNIPLSKEDIPPSEVIIPDNILDTKQNFIPVKYNFKDSLQELNVFNKSKINDKIQKVKGYHNLAKMKLAIGLGKFHKKSKHKEVLIEREDTNRFNLKSLYLLQSCQKPTVAKQKYWKSVTSTPYFKELKSIAKKTYKLNNCYESNNYYNTKRIVDTILPNKYNINNFQNLKNKSDWKYSKNPKQILESLPLRWSGSKANFYEPFVLRFHTDDSGRRVGIQGLCPYCQINKVYKCKGYNDFFFNLANSSYEAHIARIHGVYSTGEELSPPFFVYKKEQLSSVCLDCHRINLACPEIDSNDFTVSLTWSHYKHCARRHCRRDLNKSRENQYMILEKPVVNKGNVK</sequence>
<proteinExistence type="predicted"/>
<dbReference type="Pfam" id="PF14616">
    <property type="entry name" value="Rua1_C"/>
    <property type="match status" value="1"/>
</dbReference>
<dbReference type="InterPro" id="IPR028012">
    <property type="entry name" value="Rua1_C"/>
</dbReference>
<feature type="domain" description="Transcription regulator Rua1 C-terminal" evidence="1">
    <location>
        <begin position="462"/>
        <end position="577"/>
    </location>
</feature>
<evidence type="ECO:0000259" key="1">
    <source>
        <dbReference type="Pfam" id="PF14616"/>
    </source>
</evidence>
<reference evidence="2" key="1">
    <citation type="submission" date="2020-11" db="EMBL/GenBank/DDBJ databases">
        <title>Kefir isolates.</title>
        <authorList>
            <person name="Marcisauskas S."/>
            <person name="Kim Y."/>
            <person name="Blasche S."/>
        </authorList>
    </citation>
    <scope>NUCLEOTIDE SEQUENCE</scope>
    <source>
        <strain evidence="2">Olga-1</strain>
    </source>
</reference>
<gene>
    <name evidence="2" type="ORF">C6P40_002697</name>
</gene>
<accession>A0A9P7BHH0</accession>
<comment type="caution">
    <text evidence="2">The sequence shown here is derived from an EMBL/GenBank/DDBJ whole genome shotgun (WGS) entry which is preliminary data.</text>
</comment>
<dbReference type="AlphaFoldDB" id="A0A9P7BHH0"/>
<name>A0A9P7BHH0_9ASCO</name>
<dbReference type="OrthoDB" id="3988936at2759"/>
<protein>
    <recommendedName>
        <fullName evidence="1">Transcription regulator Rua1 C-terminal domain-containing protein</fullName>
    </recommendedName>
</protein>
<evidence type="ECO:0000313" key="2">
    <source>
        <dbReference type="EMBL" id="KAG0691306.1"/>
    </source>
</evidence>
<organism evidence="2 3">
    <name type="scientific">Pichia californica</name>
    <dbReference type="NCBI Taxonomy" id="460514"/>
    <lineage>
        <taxon>Eukaryota</taxon>
        <taxon>Fungi</taxon>
        <taxon>Dikarya</taxon>
        <taxon>Ascomycota</taxon>
        <taxon>Saccharomycotina</taxon>
        <taxon>Pichiomycetes</taxon>
        <taxon>Pichiales</taxon>
        <taxon>Pichiaceae</taxon>
        <taxon>Pichia</taxon>
    </lineage>
</organism>
<keyword evidence="3" id="KW-1185">Reference proteome</keyword>
<dbReference type="EMBL" id="PUHW01000003">
    <property type="protein sequence ID" value="KAG0691306.1"/>
    <property type="molecule type" value="Genomic_DNA"/>
</dbReference>
<evidence type="ECO:0000313" key="3">
    <source>
        <dbReference type="Proteomes" id="UP000697127"/>
    </source>
</evidence>